<dbReference type="Gene3D" id="3.40.1440.10">
    <property type="entry name" value="GIY-YIG endonuclease"/>
    <property type="match status" value="1"/>
</dbReference>
<evidence type="ECO:0000313" key="3">
    <source>
        <dbReference type="Proteomes" id="UP000298460"/>
    </source>
</evidence>
<dbReference type="RefSeq" id="WP_135545425.1">
    <property type="nucleotide sequence ID" value="NZ_SPQQ01000002.1"/>
</dbReference>
<evidence type="ECO:0000259" key="1">
    <source>
        <dbReference type="Pfam" id="PF09860"/>
    </source>
</evidence>
<feature type="domain" description="DUF2087" evidence="1">
    <location>
        <begin position="182"/>
        <end position="249"/>
    </location>
</feature>
<gene>
    <name evidence="2" type="ORF">E4K67_05515</name>
</gene>
<dbReference type="InterPro" id="IPR035901">
    <property type="entry name" value="GIY-YIG_endonuc_sf"/>
</dbReference>
<proteinExistence type="predicted"/>
<dbReference type="Pfam" id="PF09860">
    <property type="entry name" value="DUF2087"/>
    <property type="match status" value="1"/>
</dbReference>
<accession>A0A4Z0R7Z9</accession>
<reference evidence="2 3" key="1">
    <citation type="submission" date="2019-03" db="EMBL/GenBank/DDBJ databases">
        <title>Draft Genome Sequence of Desulfosporosinus fructosivorans Strain 63.6F, Isolated from Marine Sediment in the Baltic Sea.</title>
        <authorList>
            <person name="Hausmann B."/>
            <person name="Vandieken V."/>
            <person name="Pjevac P."/>
            <person name="Schreck K."/>
            <person name="Herbold C.W."/>
            <person name="Loy A."/>
        </authorList>
    </citation>
    <scope>NUCLEOTIDE SEQUENCE [LARGE SCALE GENOMIC DNA]</scope>
    <source>
        <strain evidence="2 3">63.6F</strain>
    </source>
</reference>
<name>A0A4Z0R7Z9_9FIRM</name>
<protein>
    <submittedName>
        <fullName evidence="2">DUF2087 domain-containing protein</fullName>
    </submittedName>
</protein>
<keyword evidence="3" id="KW-1185">Reference proteome</keyword>
<dbReference type="Proteomes" id="UP000298460">
    <property type="component" value="Unassembled WGS sequence"/>
</dbReference>
<dbReference type="InterPro" id="IPR018656">
    <property type="entry name" value="DUF2087"/>
</dbReference>
<evidence type="ECO:0000313" key="2">
    <source>
        <dbReference type="EMBL" id="TGE38930.1"/>
    </source>
</evidence>
<dbReference type="EMBL" id="SPQQ01000002">
    <property type="protein sequence ID" value="TGE38930.1"/>
    <property type="molecule type" value="Genomic_DNA"/>
</dbReference>
<sequence length="382" mass="45055">MDISEQFWNASFDDLKFGYVQEKDHYVCLLCGEKVEKGIVYPEDGVLYEAGRYMRLHIDKVHHSVFEYLTQLDKKMTGLTEHQTNLIRLFYQGKSDGEVQKELGIGSASTIRNHRFSLKEKERQSKVYLVMMELLKEKNKHEPTYLTPPKTAKMVDDRYKVTQHDSDKLLKTLFPEGTEGPLMTFSIKEKNKLVVLQVIVKRFQDGRTYTEKEVNQILKVVYHDFATLRRYLIEYGFLDRTPDGSQYWLRKDTGNKEETIMDRKQELKQQYKETKFEAGVYQIKNTKNDKVFIESTMNLKTINGKRFTLDMGSYQNKRLQNEWTEFGADAFNFEVLEILEIPEVGYFDAKDALKKLREKWLTKLQPYGDRGYNTPKPIPQDM</sequence>
<dbReference type="OrthoDB" id="9789954at2"/>
<dbReference type="CDD" id="cd10451">
    <property type="entry name" value="GIY-YIG_LuxR_like"/>
    <property type="match status" value="1"/>
</dbReference>
<comment type="caution">
    <text evidence="2">The sequence shown here is derived from an EMBL/GenBank/DDBJ whole genome shotgun (WGS) entry which is preliminary data.</text>
</comment>
<organism evidence="2 3">
    <name type="scientific">Desulfosporosinus fructosivorans</name>
    <dbReference type="NCBI Taxonomy" id="2018669"/>
    <lineage>
        <taxon>Bacteria</taxon>
        <taxon>Bacillati</taxon>
        <taxon>Bacillota</taxon>
        <taxon>Clostridia</taxon>
        <taxon>Eubacteriales</taxon>
        <taxon>Desulfitobacteriaceae</taxon>
        <taxon>Desulfosporosinus</taxon>
    </lineage>
</organism>
<dbReference type="SUPFAM" id="SSF82771">
    <property type="entry name" value="GIY-YIG endonuclease"/>
    <property type="match status" value="1"/>
</dbReference>
<dbReference type="AlphaFoldDB" id="A0A4Z0R7Z9"/>